<organism evidence="1 2">
    <name type="scientific">Colletotrichum truncatum</name>
    <name type="common">Anthracnose fungus</name>
    <name type="synonym">Colletotrichum capsici</name>
    <dbReference type="NCBI Taxonomy" id="5467"/>
    <lineage>
        <taxon>Eukaryota</taxon>
        <taxon>Fungi</taxon>
        <taxon>Dikarya</taxon>
        <taxon>Ascomycota</taxon>
        <taxon>Pezizomycotina</taxon>
        <taxon>Sordariomycetes</taxon>
        <taxon>Hypocreomycetidae</taxon>
        <taxon>Glomerellales</taxon>
        <taxon>Glomerellaceae</taxon>
        <taxon>Colletotrichum</taxon>
        <taxon>Colletotrichum truncatum species complex</taxon>
    </lineage>
</organism>
<name>A0ACC3YR72_COLTU</name>
<keyword evidence="2" id="KW-1185">Reference proteome</keyword>
<evidence type="ECO:0000313" key="1">
    <source>
        <dbReference type="EMBL" id="KAL0933647.1"/>
    </source>
</evidence>
<dbReference type="EMBL" id="VUJX02000007">
    <property type="protein sequence ID" value="KAL0933647.1"/>
    <property type="molecule type" value="Genomic_DNA"/>
</dbReference>
<gene>
    <name evidence="1" type="ORF">CTRU02_210446</name>
</gene>
<reference evidence="1 2" key="1">
    <citation type="journal article" date="2020" name="Phytopathology">
        <title>Genome Sequence Resources of Colletotrichum truncatum, C. plurivorum, C. musicola, and C. sojae: Four Species Pathogenic to Soybean (Glycine max).</title>
        <authorList>
            <person name="Rogerio F."/>
            <person name="Boufleur T.R."/>
            <person name="Ciampi-Guillardi M."/>
            <person name="Sukno S.A."/>
            <person name="Thon M.R."/>
            <person name="Massola Junior N.S."/>
            <person name="Baroncelli R."/>
        </authorList>
    </citation>
    <scope>NUCLEOTIDE SEQUENCE [LARGE SCALE GENOMIC DNA]</scope>
    <source>
        <strain evidence="1 2">CMES1059</strain>
    </source>
</reference>
<dbReference type="Proteomes" id="UP000805649">
    <property type="component" value="Unassembled WGS sequence"/>
</dbReference>
<sequence length="242" mass="28847">MDMSSAQVLSDLPQLLRDYKNDRFKHLAFSMVKTGFHKWGFVVYRCTYDDDDLWNRYLAQLKDNCRYHLEKYRVDKLLEQYLDWVVVENRDTLDNASRPTIRQHFQKWVSSQRAVAWEDEHPGISDLPRFKYCLYVDKKCLDTLEPSQRDVHPRFREAGTPLVVAIIDRQWTPNRRGKDNPMDEGGFPPIDGSDRRYVGWRWQNSIYLSMLYSGLWWCDLDDEISYKRPPAINPVGRESMPE</sequence>
<comment type="caution">
    <text evidence="1">The sequence shown here is derived from an EMBL/GenBank/DDBJ whole genome shotgun (WGS) entry which is preliminary data.</text>
</comment>
<protein>
    <submittedName>
        <fullName evidence="1">Uncharacterized protein</fullName>
    </submittedName>
</protein>
<proteinExistence type="predicted"/>
<evidence type="ECO:0000313" key="2">
    <source>
        <dbReference type="Proteomes" id="UP000805649"/>
    </source>
</evidence>
<accession>A0ACC3YR72</accession>